<keyword evidence="3" id="KW-0804">Transcription</keyword>
<evidence type="ECO:0000313" key="6">
    <source>
        <dbReference type="Proteomes" id="UP000247536"/>
    </source>
</evidence>
<gene>
    <name evidence="5" type="ORF">DMY87_23295</name>
</gene>
<evidence type="ECO:0000313" key="5">
    <source>
        <dbReference type="EMBL" id="PYB69809.1"/>
    </source>
</evidence>
<evidence type="ECO:0000256" key="3">
    <source>
        <dbReference type="ARBA" id="ARBA00023163"/>
    </source>
</evidence>
<dbReference type="EMBL" id="QJRY01000013">
    <property type="protein sequence ID" value="PYB69809.1"/>
    <property type="molecule type" value="Genomic_DNA"/>
</dbReference>
<keyword evidence="1" id="KW-0805">Transcription regulation</keyword>
<proteinExistence type="predicted"/>
<dbReference type="Pfam" id="PF12625">
    <property type="entry name" value="Arabinose_bd"/>
    <property type="match status" value="1"/>
</dbReference>
<comment type="caution">
    <text evidence="5">The sequence shown here is derived from an EMBL/GenBank/DDBJ whole genome shotgun (WGS) entry which is preliminary data.</text>
</comment>
<evidence type="ECO:0000259" key="4">
    <source>
        <dbReference type="PROSITE" id="PS01124"/>
    </source>
</evidence>
<name>A0ABX5NKE6_9HYPH</name>
<dbReference type="Pfam" id="PF12833">
    <property type="entry name" value="HTH_18"/>
    <property type="match status" value="1"/>
</dbReference>
<dbReference type="InterPro" id="IPR018060">
    <property type="entry name" value="HTH_AraC"/>
</dbReference>
<dbReference type="Gene3D" id="1.10.10.60">
    <property type="entry name" value="Homeodomain-like"/>
    <property type="match status" value="1"/>
</dbReference>
<reference evidence="5 6" key="1">
    <citation type="submission" date="2018-06" db="EMBL/GenBank/DDBJ databases">
        <title>Rhizobium wuzhouense sp. nov., isolated from roots of Oryza officinalis.</title>
        <authorList>
            <person name="Yuan T."/>
        </authorList>
    </citation>
    <scope>NUCLEOTIDE SEQUENCE [LARGE SCALE GENOMIC DNA]</scope>
    <source>
        <strain evidence="5 6">W44</strain>
    </source>
</reference>
<keyword evidence="6" id="KW-1185">Reference proteome</keyword>
<accession>A0ABX5NKE6</accession>
<evidence type="ECO:0000256" key="2">
    <source>
        <dbReference type="ARBA" id="ARBA00023125"/>
    </source>
</evidence>
<dbReference type="InterPro" id="IPR032687">
    <property type="entry name" value="AraC-type_N"/>
</dbReference>
<dbReference type="PANTHER" id="PTHR47894:SF1">
    <property type="entry name" value="HTH-TYPE TRANSCRIPTIONAL REGULATOR VQSM"/>
    <property type="match status" value="1"/>
</dbReference>
<organism evidence="5 6">
    <name type="scientific">Rhizobium wuzhouense</name>
    <dbReference type="NCBI Taxonomy" id="1986026"/>
    <lineage>
        <taxon>Bacteria</taxon>
        <taxon>Pseudomonadati</taxon>
        <taxon>Pseudomonadota</taxon>
        <taxon>Alphaproteobacteria</taxon>
        <taxon>Hyphomicrobiales</taxon>
        <taxon>Rhizobiaceae</taxon>
        <taxon>Rhizobium/Agrobacterium group</taxon>
        <taxon>Rhizobium</taxon>
    </lineage>
</organism>
<dbReference type="PANTHER" id="PTHR47894">
    <property type="entry name" value="HTH-TYPE TRANSCRIPTIONAL REGULATOR GADX"/>
    <property type="match status" value="1"/>
</dbReference>
<keyword evidence="2" id="KW-0238">DNA-binding</keyword>
<dbReference type="InterPro" id="IPR009057">
    <property type="entry name" value="Homeodomain-like_sf"/>
</dbReference>
<protein>
    <submittedName>
        <fullName evidence="5">AraC family transcriptional regulator</fullName>
    </submittedName>
</protein>
<feature type="domain" description="HTH araC/xylS-type" evidence="4">
    <location>
        <begin position="242"/>
        <end position="339"/>
    </location>
</feature>
<dbReference type="Proteomes" id="UP000247536">
    <property type="component" value="Unassembled WGS sequence"/>
</dbReference>
<dbReference type="PROSITE" id="PS01124">
    <property type="entry name" value="HTH_ARAC_FAMILY_2"/>
    <property type="match status" value="1"/>
</dbReference>
<dbReference type="RefSeq" id="WP_110794047.1">
    <property type="nucleotide sequence ID" value="NZ_QJRY01000013.1"/>
</dbReference>
<sequence>MKQTDSRYMTANIPAFMLRSLAMTVAASGLDANRILVGLGLTLDDLQDPGCRVSFRQGREAILRALQMAEGRALGLETGFRQKINSVGLVGYAMLTAPTVGEAVKLGLQFQKDTGSMLEFDTRASTDGVAVTAASRFHEPGIYTFLVEEAFANFMSIGIALIGENFKPLRIELAYPAPVHAAAYHEIFGCDIRFGCVENVFFFDPALYKLPLATADPFSHRQLCEFIAYHRTRSREAAEITESVERVLRQKLQERISISKIAKALGMSERTLRRRLAESSVSFQGLLDDLRKNRALELLANPHMSVEQIAFNVGFTDPHNFRRAFRRWTGTTPGALRNDVSSIWPE</sequence>
<dbReference type="SUPFAM" id="SSF46689">
    <property type="entry name" value="Homeodomain-like"/>
    <property type="match status" value="1"/>
</dbReference>
<evidence type="ECO:0000256" key="1">
    <source>
        <dbReference type="ARBA" id="ARBA00023015"/>
    </source>
</evidence>
<dbReference type="SMART" id="SM00342">
    <property type="entry name" value="HTH_ARAC"/>
    <property type="match status" value="1"/>
</dbReference>